<dbReference type="Gene3D" id="2.60.40.20">
    <property type="entry name" value="Alpha-amylase inhibitor"/>
    <property type="match status" value="1"/>
</dbReference>
<evidence type="ECO:0008006" key="4">
    <source>
        <dbReference type="Google" id="ProtNLM"/>
    </source>
</evidence>
<gene>
    <name evidence="2" type="ORF">FHX40_1578</name>
</gene>
<keyword evidence="3" id="KW-1185">Reference proteome</keyword>
<protein>
    <recommendedName>
        <fullName evidence="4">Secreted protein</fullName>
    </recommendedName>
</protein>
<feature type="signal peptide" evidence="1">
    <location>
        <begin position="1"/>
        <end position="25"/>
    </location>
</feature>
<feature type="chain" id="PRO_5039652542" description="Secreted protein" evidence="1">
    <location>
        <begin position="26"/>
        <end position="119"/>
    </location>
</feature>
<evidence type="ECO:0000313" key="3">
    <source>
        <dbReference type="Proteomes" id="UP000319213"/>
    </source>
</evidence>
<dbReference type="EMBL" id="VFPQ01000001">
    <property type="protein sequence ID" value="TQM74892.1"/>
    <property type="molecule type" value="Genomic_DNA"/>
</dbReference>
<keyword evidence="1" id="KW-0732">Signal</keyword>
<dbReference type="GO" id="GO:0015066">
    <property type="term" value="F:alpha-amylase inhibitor activity"/>
    <property type="evidence" value="ECO:0007669"/>
    <property type="project" value="InterPro"/>
</dbReference>
<evidence type="ECO:0000256" key="1">
    <source>
        <dbReference type="SAM" id="SignalP"/>
    </source>
</evidence>
<proteinExistence type="predicted"/>
<accession>A0A543IWE4</accession>
<dbReference type="Proteomes" id="UP000319213">
    <property type="component" value="Unassembled WGS sequence"/>
</dbReference>
<sequence length="119" mass="12653">MTSRNLARAGTALGLTLAATGALIAAAPAAAPKAGKPTPACVHLVRHVPPAGGAAGLTVVRNRCSTGRYVKVTYDRPQTRVGTCLPPGRQHTFRLPWKYESYRGANVRSISETRRTCRT</sequence>
<dbReference type="InterPro" id="IPR036379">
    <property type="entry name" value="A-amylase_inhib_sf"/>
</dbReference>
<dbReference type="SUPFAM" id="SSF49498">
    <property type="entry name" value="alpha-Amylase inhibitor tendamistat"/>
    <property type="match status" value="1"/>
</dbReference>
<dbReference type="RefSeq" id="WP_142258997.1">
    <property type="nucleotide sequence ID" value="NZ_BMPV01000003.1"/>
</dbReference>
<evidence type="ECO:0000313" key="2">
    <source>
        <dbReference type="EMBL" id="TQM74892.1"/>
    </source>
</evidence>
<name>A0A543IWE4_9ACTN</name>
<comment type="caution">
    <text evidence="2">The sequence shown here is derived from an EMBL/GenBank/DDBJ whole genome shotgun (WGS) entry which is preliminary data.</text>
</comment>
<dbReference type="AlphaFoldDB" id="A0A543IWE4"/>
<organism evidence="2 3">
    <name type="scientific">Thermopolyspora flexuosa</name>
    <dbReference type="NCBI Taxonomy" id="103836"/>
    <lineage>
        <taxon>Bacteria</taxon>
        <taxon>Bacillati</taxon>
        <taxon>Actinomycetota</taxon>
        <taxon>Actinomycetes</taxon>
        <taxon>Streptosporangiales</taxon>
        <taxon>Streptosporangiaceae</taxon>
        <taxon>Thermopolyspora</taxon>
    </lineage>
</organism>
<reference evidence="2 3" key="1">
    <citation type="submission" date="2019-06" db="EMBL/GenBank/DDBJ databases">
        <title>Sequencing the genomes of 1000 actinobacteria strains.</title>
        <authorList>
            <person name="Klenk H.-P."/>
        </authorList>
    </citation>
    <scope>NUCLEOTIDE SEQUENCE [LARGE SCALE GENOMIC DNA]</scope>
    <source>
        <strain evidence="2 3">DSM 43186</strain>
    </source>
</reference>